<dbReference type="AlphaFoldDB" id="A0A7C3KIT0"/>
<sequence>MSVQVLPQFNTRSLRENGRQYYVDDRGNRLPSVTTILNATRPPEQREALARWKERVGATEAVRISTTASRRGTGTHKQVERYLRGDAVVCSDSVRPYWESIKPVLQAVDNVRLIEGTVFHYDLGYAGKVDCVASYEGVPCLCEWKTSDRPKQTLDRLHDYPLQLVAYWGAVNQFYQNYDVDLKNALLAIALPEQAAEVFWFDAEALAVYWATWAERVKRFWLRQGGR</sequence>
<protein>
    <submittedName>
        <fullName evidence="1">Exonuclease</fullName>
    </submittedName>
</protein>
<dbReference type="PANTHER" id="PTHR31340">
    <property type="entry name" value="MITOCHONDRIAL GENOME MAINTENANCE EXONUCLEASE 1"/>
    <property type="match status" value="1"/>
</dbReference>
<name>A0A7C3KIT0_9CYAN</name>
<proteinExistence type="inferred from homology"/>
<keyword evidence="1" id="KW-0269">Exonuclease</keyword>
<keyword evidence="1" id="KW-0540">Nuclease</keyword>
<reference evidence="1" key="1">
    <citation type="journal article" date="2020" name="mSystems">
        <title>Genome- and Community-Level Interaction Insights into Carbon Utilization and Element Cycling Functions of Hydrothermarchaeota in Hydrothermal Sediment.</title>
        <authorList>
            <person name="Zhou Z."/>
            <person name="Liu Y."/>
            <person name="Xu W."/>
            <person name="Pan J."/>
            <person name="Luo Z.H."/>
            <person name="Li M."/>
        </authorList>
    </citation>
    <scope>NUCLEOTIDE SEQUENCE [LARGE SCALE GENOMIC DNA]</scope>
    <source>
        <strain evidence="1">SpSt-418</strain>
    </source>
</reference>
<accession>A0A7C3KIT0</accession>
<evidence type="ECO:0000313" key="1">
    <source>
        <dbReference type="EMBL" id="HFN00103.1"/>
    </source>
</evidence>
<dbReference type="EMBL" id="DSRU01000293">
    <property type="protein sequence ID" value="HFN00103.1"/>
    <property type="molecule type" value="Genomic_DNA"/>
</dbReference>
<organism evidence="1">
    <name type="scientific">Oscillatoriales cyanobacterium SpSt-418</name>
    <dbReference type="NCBI Taxonomy" id="2282169"/>
    <lineage>
        <taxon>Bacteria</taxon>
        <taxon>Bacillati</taxon>
        <taxon>Cyanobacteriota</taxon>
        <taxon>Cyanophyceae</taxon>
        <taxon>Oscillatoriophycideae</taxon>
        <taxon>Oscillatoriales</taxon>
    </lineage>
</organism>
<dbReference type="HAMAP" id="MF_03030">
    <property type="entry name" value="MGME1"/>
    <property type="match status" value="1"/>
</dbReference>
<comment type="caution">
    <text evidence="1">The sequence shown here is derived from an EMBL/GenBank/DDBJ whole genome shotgun (WGS) entry which is preliminary data.</text>
</comment>
<dbReference type="PANTHER" id="PTHR31340:SF3">
    <property type="entry name" value="MITOCHONDRIAL GENOME MAINTENANCE EXONUCLEASE 1"/>
    <property type="match status" value="1"/>
</dbReference>
<keyword evidence="1" id="KW-0378">Hydrolase</keyword>
<dbReference type="GO" id="GO:0008297">
    <property type="term" value="F:single-stranded DNA exodeoxyribonuclease activity"/>
    <property type="evidence" value="ECO:0007669"/>
    <property type="project" value="TreeGrafter"/>
</dbReference>
<gene>
    <name evidence="1" type="ORF">ENR64_20560</name>
</gene>